<reference evidence="4 5" key="1">
    <citation type="journal article" date="2014" name="Nat. Genet.">
        <title>Whole-genome sequence of a flatfish provides insights into ZW sex chromosome evolution and adaptation to a benthic lifestyle.</title>
        <authorList>
            <person name="Chen S."/>
            <person name="Zhang G."/>
            <person name="Shao C."/>
            <person name="Huang Q."/>
            <person name="Liu G."/>
            <person name="Zhang P."/>
            <person name="Song W."/>
            <person name="An N."/>
            <person name="Chalopin D."/>
            <person name="Volff J.N."/>
            <person name="Hong Y."/>
            <person name="Li Q."/>
            <person name="Sha Z."/>
            <person name="Zhou H."/>
            <person name="Xie M."/>
            <person name="Yu Q."/>
            <person name="Liu Y."/>
            <person name="Xiang H."/>
            <person name="Wang N."/>
            <person name="Wu K."/>
            <person name="Yang C."/>
            <person name="Zhou Q."/>
            <person name="Liao X."/>
            <person name="Yang L."/>
            <person name="Hu Q."/>
            <person name="Zhang J."/>
            <person name="Meng L."/>
            <person name="Jin L."/>
            <person name="Tian Y."/>
            <person name="Lian J."/>
            <person name="Yang J."/>
            <person name="Miao G."/>
            <person name="Liu S."/>
            <person name="Liang Z."/>
            <person name="Yan F."/>
            <person name="Li Y."/>
            <person name="Sun B."/>
            <person name="Zhang H."/>
            <person name="Zhang J."/>
            <person name="Zhu Y."/>
            <person name="Du M."/>
            <person name="Zhao Y."/>
            <person name="Schartl M."/>
            <person name="Tang Q."/>
            <person name="Wang J."/>
        </authorList>
    </citation>
    <scope>NUCLEOTIDE SEQUENCE</scope>
</reference>
<dbReference type="GO" id="GO:0050808">
    <property type="term" value="P:synapse organization"/>
    <property type="evidence" value="ECO:0007669"/>
    <property type="project" value="TreeGrafter"/>
</dbReference>
<dbReference type="SMART" id="SM00408">
    <property type="entry name" value="IGc2"/>
    <property type="match status" value="2"/>
</dbReference>
<organism evidence="4 5">
    <name type="scientific">Cynoglossus semilaevis</name>
    <name type="common">Tongue sole</name>
    <dbReference type="NCBI Taxonomy" id="244447"/>
    <lineage>
        <taxon>Eukaryota</taxon>
        <taxon>Metazoa</taxon>
        <taxon>Chordata</taxon>
        <taxon>Craniata</taxon>
        <taxon>Vertebrata</taxon>
        <taxon>Euteleostomi</taxon>
        <taxon>Actinopterygii</taxon>
        <taxon>Neopterygii</taxon>
        <taxon>Teleostei</taxon>
        <taxon>Neoteleostei</taxon>
        <taxon>Acanthomorphata</taxon>
        <taxon>Carangaria</taxon>
        <taxon>Pleuronectiformes</taxon>
        <taxon>Pleuronectoidei</taxon>
        <taxon>Cynoglossidae</taxon>
        <taxon>Cynoglossinae</taxon>
        <taxon>Cynoglossus</taxon>
    </lineage>
</organism>
<dbReference type="PANTHER" id="PTHR45080:SF30">
    <property type="entry name" value="HEPARAN SULFATE PROTEOGLYCAN 2"/>
    <property type="match status" value="1"/>
</dbReference>
<dbReference type="InterPro" id="IPR003599">
    <property type="entry name" value="Ig_sub"/>
</dbReference>
<dbReference type="PROSITE" id="PS50835">
    <property type="entry name" value="IG_LIKE"/>
    <property type="match status" value="2"/>
</dbReference>
<dbReference type="FunFam" id="2.60.40.10:FF:000032">
    <property type="entry name" value="palladin isoform X1"/>
    <property type="match status" value="1"/>
</dbReference>
<accession>A0A3P8VGT8</accession>
<feature type="domain" description="Ig-like" evidence="3">
    <location>
        <begin position="63"/>
        <end position="142"/>
    </location>
</feature>
<evidence type="ECO:0000313" key="5">
    <source>
        <dbReference type="Proteomes" id="UP000265120"/>
    </source>
</evidence>
<dbReference type="OMA" id="TNTRHTH"/>
<keyword evidence="1" id="KW-1015">Disulfide bond</keyword>
<keyword evidence="2" id="KW-0393">Immunoglobulin domain</keyword>
<dbReference type="InterPro" id="IPR013098">
    <property type="entry name" value="Ig_I-set"/>
</dbReference>
<dbReference type="AlphaFoldDB" id="A0A3P8VGT8"/>
<evidence type="ECO:0000313" key="4">
    <source>
        <dbReference type="Ensembl" id="ENSCSEP00000013562.1"/>
    </source>
</evidence>
<dbReference type="GO" id="GO:0008046">
    <property type="term" value="F:axon guidance receptor activity"/>
    <property type="evidence" value="ECO:0007669"/>
    <property type="project" value="TreeGrafter"/>
</dbReference>
<feature type="domain" description="Ig-like" evidence="3">
    <location>
        <begin position="159"/>
        <end position="245"/>
    </location>
</feature>
<reference evidence="4" key="3">
    <citation type="submission" date="2025-09" db="UniProtKB">
        <authorList>
            <consortium name="Ensembl"/>
        </authorList>
    </citation>
    <scope>IDENTIFICATION</scope>
</reference>
<dbReference type="GO" id="GO:0043025">
    <property type="term" value="C:neuronal cell body"/>
    <property type="evidence" value="ECO:0007669"/>
    <property type="project" value="TreeGrafter"/>
</dbReference>
<dbReference type="InterPro" id="IPR007110">
    <property type="entry name" value="Ig-like_dom"/>
</dbReference>
<proteinExistence type="predicted"/>
<sequence length="350" mass="38589">MPGNIFLKAPYYGSRINIHQNGTLEIHNVRPTDTAEFTCLAKNDGGEASMVVQLEVNNMLRRPIFKNPYNERIVSRSGKTTILNCSAVGNPTPEIIWTLPNGTRFTAGPDRGSRHHLGNDGTLIIYNPQREDAGKYRCGAKNPVGYIEKLIILEVGQKPYILTRPKGVLRTMSGEPIALHCLAEGIPTPRIHWTIPGGHTLAQPQVLSRYHLLENGTLIIYETTLHDRGNYICRAQNSAGEAVLTVPLVVILPDRSLLSTAQQGRPTGSELLHPQGTLIIQRPTFADSGTYKYVIVTVEPGPGNSPVVHIWVFSQGMISLARLLWPHIQILLLNKHSGRQKSAADCSKVE</sequence>
<dbReference type="Ensembl" id="ENSCSET00000013720.1">
    <property type="protein sequence ID" value="ENSCSEP00000013562.1"/>
    <property type="gene ID" value="ENSCSEG00000008606.1"/>
</dbReference>
<dbReference type="GO" id="GO:0005886">
    <property type="term" value="C:plasma membrane"/>
    <property type="evidence" value="ECO:0007669"/>
    <property type="project" value="TreeGrafter"/>
</dbReference>
<reference evidence="4" key="2">
    <citation type="submission" date="2025-08" db="UniProtKB">
        <authorList>
            <consortium name="Ensembl"/>
        </authorList>
    </citation>
    <scope>IDENTIFICATION</scope>
</reference>
<dbReference type="InParanoid" id="A0A3P8VGT8"/>
<dbReference type="SUPFAM" id="SSF48726">
    <property type="entry name" value="Immunoglobulin"/>
    <property type="match status" value="3"/>
</dbReference>
<dbReference type="GO" id="GO:0030424">
    <property type="term" value="C:axon"/>
    <property type="evidence" value="ECO:0007669"/>
    <property type="project" value="TreeGrafter"/>
</dbReference>
<dbReference type="Pfam" id="PF07679">
    <property type="entry name" value="I-set"/>
    <property type="match status" value="1"/>
</dbReference>
<protein>
    <recommendedName>
        <fullName evidence="3">Ig-like domain-containing protein</fullName>
    </recommendedName>
</protein>
<evidence type="ECO:0000256" key="2">
    <source>
        <dbReference type="ARBA" id="ARBA00023319"/>
    </source>
</evidence>
<dbReference type="PANTHER" id="PTHR45080">
    <property type="entry name" value="CONTACTIN 5"/>
    <property type="match status" value="1"/>
</dbReference>
<dbReference type="FunFam" id="2.60.40.10:FF:001373">
    <property type="entry name" value="Immunoglobulin superfamily member 10"/>
    <property type="match status" value="1"/>
</dbReference>
<evidence type="ECO:0000259" key="3">
    <source>
        <dbReference type="PROSITE" id="PS50835"/>
    </source>
</evidence>
<keyword evidence="5" id="KW-1185">Reference proteome</keyword>
<name>A0A3P8VGT8_CYNSE</name>
<dbReference type="SMART" id="SM00409">
    <property type="entry name" value="IG"/>
    <property type="match status" value="3"/>
</dbReference>
<dbReference type="Gene3D" id="2.60.40.10">
    <property type="entry name" value="Immunoglobulins"/>
    <property type="match status" value="3"/>
</dbReference>
<dbReference type="Proteomes" id="UP000265120">
    <property type="component" value="Chromosome 4"/>
</dbReference>
<dbReference type="InterPro" id="IPR050958">
    <property type="entry name" value="Cell_Adh-Cytoskel_Orgn"/>
</dbReference>
<dbReference type="InterPro" id="IPR013783">
    <property type="entry name" value="Ig-like_fold"/>
</dbReference>
<dbReference type="InterPro" id="IPR003598">
    <property type="entry name" value="Ig_sub2"/>
</dbReference>
<dbReference type="InterPro" id="IPR036179">
    <property type="entry name" value="Ig-like_dom_sf"/>
</dbReference>
<dbReference type="STRING" id="244447.ENSCSEP00000013562"/>
<evidence type="ECO:0000256" key="1">
    <source>
        <dbReference type="ARBA" id="ARBA00023157"/>
    </source>
</evidence>
<dbReference type="Pfam" id="PF13927">
    <property type="entry name" value="Ig_3"/>
    <property type="match status" value="2"/>
</dbReference>
<dbReference type="GeneTree" id="ENSGT00940000158290"/>
<dbReference type="GO" id="GO:0007156">
    <property type="term" value="P:homophilic cell adhesion via plasma membrane adhesion molecules"/>
    <property type="evidence" value="ECO:0007669"/>
    <property type="project" value="TreeGrafter"/>
</dbReference>